<evidence type="ECO:0000256" key="8">
    <source>
        <dbReference type="ARBA" id="ARBA00022759"/>
    </source>
</evidence>
<evidence type="ECO:0000256" key="6">
    <source>
        <dbReference type="ARBA" id="ARBA00022722"/>
    </source>
</evidence>
<dbReference type="OrthoDB" id="527344at2759"/>
<feature type="region of interest" description="Disordered" evidence="11">
    <location>
        <begin position="239"/>
        <end position="295"/>
    </location>
</feature>
<dbReference type="SUPFAM" id="SSF56281">
    <property type="entry name" value="Metallo-hydrolase/oxidoreductase"/>
    <property type="match status" value="2"/>
</dbReference>
<comment type="catalytic activity">
    <reaction evidence="1">
        <text>Endonucleolytic cleavage of RNA, removing extra 3' nucleotides from tRNA precursor, generating 3' termini of tRNAs. A 3'-hydroxy group is left at the tRNA terminus and a 5'-phosphoryl group is left at the trailer molecule.</text>
        <dbReference type="EC" id="3.1.26.11"/>
    </reaction>
</comment>
<dbReference type="InterPro" id="IPR001279">
    <property type="entry name" value="Metallo-B-lactamas"/>
</dbReference>
<dbReference type="GO" id="GO:1990180">
    <property type="term" value="P:mitochondrial tRNA 3'-end processing"/>
    <property type="evidence" value="ECO:0007669"/>
    <property type="project" value="TreeGrafter"/>
</dbReference>
<keyword evidence="6" id="KW-0540">Nuclease</keyword>
<feature type="compositionally biased region" description="Basic and acidic residues" evidence="11">
    <location>
        <begin position="186"/>
        <end position="203"/>
    </location>
</feature>
<dbReference type="AlphaFoldDB" id="A0A3N4LAH1"/>
<accession>A0A3N4LAH1</accession>
<dbReference type="Proteomes" id="UP000277580">
    <property type="component" value="Unassembled WGS sequence"/>
</dbReference>
<feature type="domain" description="Metallo-beta-lactamase" evidence="12">
    <location>
        <begin position="557"/>
        <end position="781"/>
    </location>
</feature>
<dbReference type="FunCoup" id="A0A3N4LAH1">
    <property type="interactions" value="1197"/>
</dbReference>
<dbReference type="Pfam" id="PF12706">
    <property type="entry name" value="Lactamase_B_2"/>
    <property type="match status" value="1"/>
</dbReference>
<dbReference type="InParanoid" id="A0A3N4LAH1"/>
<keyword evidence="14" id="KW-1185">Reference proteome</keyword>
<dbReference type="Gene3D" id="3.60.15.10">
    <property type="entry name" value="Ribonuclease Z/Hydroxyacylglutathione hydrolase-like"/>
    <property type="match status" value="2"/>
</dbReference>
<feature type="region of interest" description="Disordered" evidence="11">
    <location>
        <begin position="871"/>
        <end position="890"/>
    </location>
</feature>
<dbReference type="GO" id="GO:0042781">
    <property type="term" value="F:3'-tRNA processing endoribonuclease activity"/>
    <property type="evidence" value="ECO:0007669"/>
    <property type="project" value="UniProtKB-EC"/>
</dbReference>
<dbReference type="GO" id="GO:0005739">
    <property type="term" value="C:mitochondrion"/>
    <property type="evidence" value="ECO:0007669"/>
    <property type="project" value="TreeGrafter"/>
</dbReference>
<dbReference type="InterPro" id="IPR047151">
    <property type="entry name" value="RNZ2-like"/>
</dbReference>
<keyword evidence="10" id="KW-0862">Zinc</keyword>
<comment type="cofactor">
    <cofactor evidence="2">
        <name>Zn(2+)</name>
        <dbReference type="ChEBI" id="CHEBI:29105"/>
    </cofactor>
</comment>
<evidence type="ECO:0000256" key="5">
    <source>
        <dbReference type="ARBA" id="ARBA00022694"/>
    </source>
</evidence>
<feature type="region of interest" description="Disordered" evidence="11">
    <location>
        <begin position="130"/>
        <end position="150"/>
    </location>
</feature>
<evidence type="ECO:0000256" key="11">
    <source>
        <dbReference type="SAM" id="MobiDB-lite"/>
    </source>
</evidence>
<keyword evidence="9" id="KW-0378">Hydrolase</keyword>
<dbReference type="Pfam" id="PF13691">
    <property type="entry name" value="Lactamase_B_4"/>
    <property type="match status" value="1"/>
</dbReference>
<evidence type="ECO:0000256" key="2">
    <source>
        <dbReference type="ARBA" id="ARBA00001947"/>
    </source>
</evidence>
<feature type="compositionally biased region" description="Polar residues" evidence="11">
    <location>
        <begin position="256"/>
        <end position="275"/>
    </location>
</feature>
<feature type="compositionally biased region" description="Basic and acidic residues" evidence="11">
    <location>
        <begin position="878"/>
        <end position="890"/>
    </location>
</feature>
<reference evidence="13 14" key="1">
    <citation type="journal article" date="2018" name="Nat. Ecol. Evol.">
        <title>Pezizomycetes genomes reveal the molecular basis of ectomycorrhizal truffle lifestyle.</title>
        <authorList>
            <person name="Murat C."/>
            <person name="Payen T."/>
            <person name="Noel B."/>
            <person name="Kuo A."/>
            <person name="Morin E."/>
            <person name="Chen J."/>
            <person name="Kohler A."/>
            <person name="Krizsan K."/>
            <person name="Balestrini R."/>
            <person name="Da Silva C."/>
            <person name="Montanini B."/>
            <person name="Hainaut M."/>
            <person name="Levati E."/>
            <person name="Barry K.W."/>
            <person name="Belfiori B."/>
            <person name="Cichocki N."/>
            <person name="Clum A."/>
            <person name="Dockter R.B."/>
            <person name="Fauchery L."/>
            <person name="Guy J."/>
            <person name="Iotti M."/>
            <person name="Le Tacon F."/>
            <person name="Lindquist E.A."/>
            <person name="Lipzen A."/>
            <person name="Malagnac F."/>
            <person name="Mello A."/>
            <person name="Molinier V."/>
            <person name="Miyauchi S."/>
            <person name="Poulain J."/>
            <person name="Riccioni C."/>
            <person name="Rubini A."/>
            <person name="Sitrit Y."/>
            <person name="Splivallo R."/>
            <person name="Traeger S."/>
            <person name="Wang M."/>
            <person name="Zifcakova L."/>
            <person name="Wipf D."/>
            <person name="Zambonelli A."/>
            <person name="Paolocci F."/>
            <person name="Nowrousian M."/>
            <person name="Ottonello S."/>
            <person name="Baldrian P."/>
            <person name="Spatafora J.W."/>
            <person name="Henrissat B."/>
            <person name="Nagy L.G."/>
            <person name="Aury J.M."/>
            <person name="Wincker P."/>
            <person name="Grigoriev I.V."/>
            <person name="Bonfante P."/>
            <person name="Martin F.M."/>
        </authorList>
    </citation>
    <scope>NUCLEOTIDE SEQUENCE [LARGE SCALE GENOMIC DNA]</scope>
    <source>
        <strain evidence="13 14">CCBAS932</strain>
    </source>
</reference>
<dbReference type="InterPro" id="IPR027794">
    <property type="entry name" value="tRNase_Z_dom"/>
</dbReference>
<evidence type="ECO:0000256" key="1">
    <source>
        <dbReference type="ARBA" id="ARBA00000402"/>
    </source>
</evidence>
<dbReference type="EC" id="3.1.26.11" evidence="4"/>
<keyword evidence="7" id="KW-0479">Metal-binding</keyword>
<dbReference type="GO" id="GO:0046872">
    <property type="term" value="F:metal ion binding"/>
    <property type="evidence" value="ECO:0007669"/>
    <property type="project" value="UniProtKB-KW"/>
</dbReference>
<evidence type="ECO:0000256" key="3">
    <source>
        <dbReference type="ARBA" id="ARBA00007823"/>
    </source>
</evidence>
<proteinExistence type="inferred from homology"/>
<evidence type="ECO:0000256" key="10">
    <source>
        <dbReference type="ARBA" id="ARBA00022833"/>
    </source>
</evidence>
<keyword evidence="8" id="KW-0255">Endonuclease</keyword>
<keyword evidence="5" id="KW-0819">tRNA processing</keyword>
<dbReference type="STRING" id="1392247.A0A3N4LAH1"/>
<dbReference type="PANTHER" id="PTHR12553:SF49">
    <property type="entry name" value="ZINC PHOSPHODIESTERASE ELAC PROTEIN 2"/>
    <property type="match status" value="1"/>
</dbReference>
<evidence type="ECO:0000313" key="13">
    <source>
        <dbReference type="EMBL" id="RPB17641.1"/>
    </source>
</evidence>
<dbReference type="EMBL" id="ML119105">
    <property type="protein sequence ID" value="RPB17641.1"/>
    <property type="molecule type" value="Genomic_DNA"/>
</dbReference>
<evidence type="ECO:0000259" key="12">
    <source>
        <dbReference type="SMART" id="SM00849"/>
    </source>
</evidence>
<evidence type="ECO:0000256" key="4">
    <source>
        <dbReference type="ARBA" id="ARBA00012477"/>
    </source>
</evidence>
<dbReference type="PANTHER" id="PTHR12553">
    <property type="entry name" value="ZINC PHOSPHODIESTERASE ELAC PROTEIN 2"/>
    <property type="match status" value="1"/>
</dbReference>
<evidence type="ECO:0000256" key="9">
    <source>
        <dbReference type="ARBA" id="ARBA00022801"/>
    </source>
</evidence>
<protein>
    <recommendedName>
        <fullName evidence="4">ribonuclease Z</fullName>
        <ecNumber evidence="4">3.1.26.11</ecNumber>
    </recommendedName>
</protein>
<comment type="similarity">
    <text evidence="3">Belongs to the RNase Z family.</text>
</comment>
<evidence type="ECO:0000256" key="7">
    <source>
        <dbReference type="ARBA" id="ARBA00022723"/>
    </source>
</evidence>
<sequence>MKVQCQIITTPADDSPGTTLLLHFDQQRYMIGQIGEGAQRAFVARSARLKKISNIFLTGRTQWQNTGGLIGFLLTLGDKEEGKTLDAARLGKPNVAASSGVTVHGGENLMHTLATARPFVFRKAMKLKVREIPQQSKKPSPGRTPYYGDENLTVHPMHIFPDGHKNLAVVGVGSEKSSEESSPSDDETKRKRSFEDFSGKESVQKAQNRKSILQGVVENMFCSDWTMDTMMEDSAPVNENDMMRNSVSGDSKRQRSSPPTNNTFTTQEYDFQLSTRPPPPGKTRAPWPASTVTHLPRSKPSEISLSYLFTLRPVRGKFLPKKAISLGVKPGPDFSKICNGESIVVADGKIVRPEDVMEPTKPGTGFAVCDLPDPSYINDFLARDEWRDIERLRVEVECFFWILGKGVIKDENLKKFMKNMAHARHVVSSPDVCPNTIFYQGAAGAATKLNMMDESFFPIPLSSNKALIKDLEGIQPALPGLVWQLEPKRELLKAGVMEFFDVEKAVKDTEPDYVQLANAVKTQTLENAAETSKETPWKDVEIITLGTGSASPSGYRNVSATLVRVPNAGSVLFDCGESTVGQLRRLYTSTELAEVLKDLKAIYISHLHADHHLGTTAVLKAWYNEVHLKNEEVIGDGIMNVVAPWKFLVWLKEYADVEEFGFSKIRFVACGDIPLRAREQARDRSIITSINKLPDVLNSISLKDIQTSPAVHCQGSFVTAWTWKNGFKLAYSGDTRPTSGFVKIGKDATVLLHEATFDDELQAEAIAKKHSTTSEALRAGMDMGAKGVILTHFSQRYPKLPVFSTKGDGNGMDIVLAFDLCRIRVGDMGRFAGFLPALRELYRYDDDVVANLDEEEEEGVKVEVEVEVGAQKKKPKKEKNMKEMKAKERV</sequence>
<dbReference type="CDD" id="cd07718">
    <property type="entry name" value="RNaseZ_ELAC1_ELAC2-C-term-like_MBL-fold"/>
    <property type="match status" value="1"/>
</dbReference>
<organism evidence="13 14">
    <name type="scientific">Morchella conica CCBAS932</name>
    <dbReference type="NCBI Taxonomy" id="1392247"/>
    <lineage>
        <taxon>Eukaryota</taxon>
        <taxon>Fungi</taxon>
        <taxon>Dikarya</taxon>
        <taxon>Ascomycota</taxon>
        <taxon>Pezizomycotina</taxon>
        <taxon>Pezizomycetes</taxon>
        <taxon>Pezizales</taxon>
        <taxon>Morchellaceae</taxon>
        <taxon>Morchella</taxon>
    </lineage>
</organism>
<gene>
    <name evidence="13" type="ORF">P167DRAFT_531174</name>
</gene>
<feature type="region of interest" description="Disordered" evidence="11">
    <location>
        <begin position="172"/>
        <end position="208"/>
    </location>
</feature>
<name>A0A3N4LAH1_9PEZI</name>
<dbReference type="SMART" id="SM00849">
    <property type="entry name" value="Lactamase_B"/>
    <property type="match status" value="1"/>
</dbReference>
<dbReference type="InterPro" id="IPR036866">
    <property type="entry name" value="RibonucZ/Hydroxyglut_hydro"/>
</dbReference>
<evidence type="ECO:0000313" key="14">
    <source>
        <dbReference type="Proteomes" id="UP000277580"/>
    </source>
</evidence>